<name>A0AA88KV42_ARTSF</name>
<keyword evidence="3" id="KW-1185">Reference proteome</keyword>
<feature type="compositionally biased region" description="Basic and acidic residues" evidence="1">
    <location>
        <begin position="32"/>
        <end position="54"/>
    </location>
</feature>
<comment type="caution">
    <text evidence="2">The sequence shown here is derived from an EMBL/GenBank/DDBJ whole genome shotgun (WGS) entry which is preliminary data.</text>
</comment>
<feature type="non-terminal residue" evidence="2">
    <location>
        <position position="269"/>
    </location>
</feature>
<dbReference type="AlphaFoldDB" id="A0AA88KV42"/>
<reference evidence="2" key="1">
    <citation type="submission" date="2023-07" db="EMBL/GenBank/DDBJ databases">
        <title>Chromosome-level genome assembly of Artemia franciscana.</title>
        <authorList>
            <person name="Jo E."/>
        </authorList>
    </citation>
    <scope>NUCLEOTIDE SEQUENCE</scope>
    <source>
        <tissue evidence="2">Whole body</tissue>
    </source>
</reference>
<sequence>MNCILSDLHAADAVYHKSCYVSFKTNKSMPKRYKEEKENDSAKAGRPAETKKREAFEKSLEHFKSIEDQHFTLSDVAEKMNSFLGVGEAYSVKHIQRLLLESYGDRVLITDLPGKASIVTFRETAHFILNEHRTLPKDQSEDVEIMNMIKTVARIIKNEAKSLPPLSEEYPSFKSLDNVETCLSCLPKSLRLLLCELIPGKNKNIAVAALGQAIVQTCLPRTVLAPLQVFVAVQLHHHFGSRFLIDNVHKLGFCSSYKEVLRFERNKAA</sequence>
<gene>
    <name evidence="2" type="ORF">QYM36_018116</name>
</gene>
<organism evidence="2 3">
    <name type="scientific">Artemia franciscana</name>
    <name type="common">Brine shrimp</name>
    <name type="synonym">Artemia sanfranciscana</name>
    <dbReference type="NCBI Taxonomy" id="6661"/>
    <lineage>
        <taxon>Eukaryota</taxon>
        <taxon>Metazoa</taxon>
        <taxon>Ecdysozoa</taxon>
        <taxon>Arthropoda</taxon>
        <taxon>Crustacea</taxon>
        <taxon>Branchiopoda</taxon>
        <taxon>Anostraca</taxon>
        <taxon>Artemiidae</taxon>
        <taxon>Artemia</taxon>
    </lineage>
</organism>
<accession>A0AA88KV42</accession>
<feature type="region of interest" description="Disordered" evidence="1">
    <location>
        <begin position="31"/>
        <end position="54"/>
    </location>
</feature>
<evidence type="ECO:0000256" key="1">
    <source>
        <dbReference type="SAM" id="MobiDB-lite"/>
    </source>
</evidence>
<evidence type="ECO:0000313" key="2">
    <source>
        <dbReference type="EMBL" id="KAK2703421.1"/>
    </source>
</evidence>
<proteinExistence type="predicted"/>
<evidence type="ECO:0000313" key="3">
    <source>
        <dbReference type="Proteomes" id="UP001187531"/>
    </source>
</evidence>
<dbReference type="EMBL" id="JAVRJZ010000099">
    <property type="protein sequence ID" value="KAK2703421.1"/>
    <property type="molecule type" value="Genomic_DNA"/>
</dbReference>
<dbReference type="Proteomes" id="UP001187531">
    <property type="component" value="Unassembled WGS sequence"/>
</dbReference>
<protein>
    <submittedName>
        <fullName evidence="2">Uncharacterized protein</fullName>
    </submittedName>
</protein>